<dbReference type="NCBIfam" id="NF005567">
    <property type="entry name" value="PRK07238.1"/>
    <property type="match status" value="1"/>
</dbReference>
<feature type="domain" description="RNase H type-1" evidence="2">
    <location>
        <begin position="1"/>
        <end position="139"/>
    </location>
</feature>
<reference evidence="3 4" key="1">
    <citation type="submission" date="2023-05" db="EMBL/GenBank/DDBJ databases">
        <title>Corynebacterium suedekumii sp. nov. and Corynebacterium breve sp. nov. isolated from raw cow's milk.</title>
        <authorList>
            <person name="Baer M.K."/>
            <person name="Mehl L."/>
            <person name="Hellmuth R."/>
            <person name="Marke G."/>
            <person name="Lipski A."/>
        </authorList>
    </citation>
    <scope>NUCLEOTIDE SEQUENCE [LARGE SCALE GENOMIC DNA]</scope>
    <source>
        <strain evidence="3 4">R4</strain>
    </source>
</reference>
<dbReference type="InterPro" id="IPR002156">
    <property type="entry name" value="RNaseH_domain"/>
</dbReference>
<evidence type="ECO:0000313" key="3">
    <source>
        <dbReference type="EMBL" id="WIM67034.1"/>
    </source>
</evidence>
<feature type="region of interest" description="Disordered" evidence="1">
    <location>
        <begin position="152"/>
        <end position="183"/>
    </location>
</feature>
<accession>A0ABY8VC72</accession>
<organism evidence="3 4">
    <name type="scientific">Corynebacterium breve</name>
    <dbReference type="NCBI Taxonomy" id="3049799"/>
    <lineage>
        <taxon>Bacteria</taxon>
        <taxon>Bacillati</taxon>
        <taxon>Actinomycetota</taxon>
        <taxon>Actinomycetes</taxon>
        <taxon>Mycobacteriales</taxon>
        <taxon>Corynebacteriaceae</taxon>
        <taxon>Corynebacterium</taxon>
    </lineage>
</organism>
<dbReference type="SUPFAM" id="SSF53254">
    <property type="entry name" value="Phosphoglycerate mutase-like"/>
    <property type="match status" value="1"/>
</dbReference>
<dbReference type="SUPFAM" id="SSF53098">
    <property type="entry name" value="Ribonuclease H-like"/>
    <property type="match status" value="1"/>
</dbReference>
<dbReference type="PANTHER" id="PTHR48100:SF1">
    <property type="entry name" value="HISTIDINE PHOSPHATASE FAMILY PROTEIN-RELATED"/>
    <property type="match status" value="1"/>
</dbReference>
<gene>
    <name evidence="3" type="ORF">QP027_07825</name>
</gene>
<evidence type="ECO:0000313" key="4">
    <source>
        <dbReference type="Proteomes" id="UP001225598"/>
    </source>
</evidence>
<dbReference type="EMBL" id="CP126969">
    <property type="protein sequence ID" value="WIM67034.1"/>
    <property type="molecule type" value="Genomic_DNA"/>
</dbReference>
<dbReference type="Gene3D" id="3.40.50.1240">
    <property type="entry name" value="Phosphoglycerate mutase-like"/>
    <property type="match status" value="1"/>
</dbReference>
<dbReference type="Pfam" id="PF13456">
    <property type="entry name" value="RVT_3"/>
    <property type="match status" value="1"/>
</dbReference>
<evidence type="ECO:0000256" key="1">
    <source>
        <dbReference type="SAM" id="MobiDB-lite"/>
    </source>
</evidence>
<dbReference type="InterPro" id="IPR012337">
    <property type="entry name" value="RNaseH-like_sf"/>
</dbReference>
<name>A0ABY8VC72_9CORY</name>
<dbReference type="PIRSF" id="PIRSF036922">
    <property type="entry name" value="RNaseH_PGAM"/>
    <property type="match status" value="1"/>
</dbReference>
<dbReference type="Pfam" id="PF00300">
    <property type="entry name" value="His_Phos_1"/>
    <property type="match status" value="1"/>
</dbReference>
<dbReference type="CDD" id="cd07067">
    <property type="entry name" value="HP_PGM_like"/>
    <property type="match status" value="1"/>
</dbReference>
<dbReference type="Proteomes" id="UP001225598">
    <property type="component" value="Chromosome"/>
</dbReference>
<proteinExistence type="predicted"/>
<dbReference type="InterPro" id="IPR036397">
    <property type="entry name" value="RNaseH_sf"/>
</dbReference>
<dbReference type="PROSITE" id="PS50879">
    <property type="entry name" value="RNASE_H_1"/>
    <property type="match status" value="1"/>
</dbReference>
<dbReference type="CDD" id="cd09279">
    <property type="entry name" value="RNase_HI_like"/>
    <property type="match status" value="1"/>
</dbReference>
<dbReference type="Gene3D" id="3.30.420.10">
    <property type="entry name" value="Ribonuclease H-like superfamily/Ribonuclease H"/>
    <property type="match status" value="1"/>
</dbReference>
<dbReference type="PANTHER" id="PTHR48100">
    <property type="entry name" value="BROAD-SPECIFICITY PHOSPHATASE YOR283W-RELATED"/>
    <property type="match status" value="1"/>
</dbReference>
<keyword evidence="4" id="KW-1185">Reference proteome</keyword>
<dbReference type="RefSeq" id="WP_284823834.1">
    <property type="nucleotide sequence ID" value="NZ_CP126969.1"/>
</dbReference>
<dbReference type="InterPro" id="IPR050275">
    <property type="entry name" value="PGM_Phosphatase"/>
</dbReference>
<protein>
    <submittedName>
        <fullName evidence="3">Bifunctional RNase H/acid phosphatase</fullName>
    </submittedName>
</protein>
<dbReference type="InterPro" id="IPR014636">
    <property type="entry name" value="RNaseH/PGlycerate_mutase"/>
</dbReference>
<dbReference type="SMART" id="SM00855">
    <property type="entry name" value="PGAM"/>
    <property type="match status" value="1"/>
</dbReference>
<sequence>MKVTMYADGGSRGNPGIAGSGTVLYDDAGNTLDEIVYVVGKKSTNNVAEYHGLVRGLERARDLGATDVDVYMDSKLVVEQMSGRWKIKHPDMQKLALEAQKIAQDLNSVTYTWVPRAKNKKADELSNLAMDEAAKGTAQGVVEKYSLYNSPAQDNAAPQAAPRLAGPTDAPTHEVGTHSQWYGKDESPTRFVLLRHGQTEHSAEHRYSGSSDPVLTETGKEQARAAAAQIAATEKIDIIVSSPMTRAQETAHLCAEALGLAVEIVDDLREMDFGVFDGLTMAESVARYPEEHAEWQRNTAKAPPRGESIQTMHRRVTRARLKLQERYPGKTVLVVTHVTPVKSFIRQGLASSAETFSRLFLDLASISVVEFYTESAVVRRVNETAHLIN</sequence>
<dbReference type="InterPro" id="IPR029033">
    <property type="entry name" value="His_PPase_superfam"/>
</dbReference>
<evidence type="ECO:0000259" key="2">
    <source>
        <dbReference type="PROSITE" id="PS50879"/>
    </source>
</evidence>
<feature type="compositionally biased region" description="Low complexity" evidence="1">
    <location>
        <begin position="152"/>
        <end position="162"/>
    </location>
</feature>
<dbReference type="InterPro" id="IPR013078">
    <property type="entry name" value="His_Pase_superF_clade-1"/>
</dbReference>